<dbReference type="Pfam" id="PF00169">
    <property type="entry name" value="PH"/>
    <property type="match status" value="1"/>
</dbReference>
<feature type="non-terminal residue" evidence="6">
    <location>
        <position position="879"/>
    </location>
</feature>
<dbReference type="Proteomes" id="UP000749646">
    <property type="component" value="Unassembled WGS sequence"/>
</dbReference>
<dbReference type="AlphaFoldDB" id="A0A9P6MK76"/>
<protein>
    <recommendedName>
        <fullName evidence="2">sterol 3beta-glucosyltransferase</fullName>
        <ecNumber evidence="2">2.4.1.173</ecNumber>
    </recommendedName>
</protein>
<dbReference type="GO" id="GO:0016125">
    <property type="term" value="P:sterol metabolic process"/>
    <property type="evidence" value="ECO:0007669"/>
    <property type="project" value="TreeGrafter"/>
</dbReference>
<feature type="compositionally biased region" description="Basic and acidic residues" evidence="4">
    <location>
        <begin position="85"/>
        <end position="94"/>
    </location>
</feature>
<feature type="domain" description="PH" evidence="5">
    <location>
        <begin position="169"/>
        <end position="263"/>
    </location>
</feature>
<dbReference type="PANTHER" id="PTHR48050:SF25">
    <property type="entry name" value="STEROL 3-BETA-GLUCOSYLTRANSFERASE"/>
    <property type="match status" value="1"/>
</dbReference>
<dbReference type="Gene3D" id="3.40.50.2000">
    <property type="entry name" value="Glycogen Phosphorylase B"/>
    <property type="match status" value="1"/>
</dbReference>
<evidence type="ECO:0000313" key="6">
    <source>
        <dbReference type="EMBL" id="KAG0005687.1"/>
    </source>
</evidence>
<feature type="compositionally biased region" description="Low complexity" evidence="4">
    <location>
        <begin position="387"/>
        <end position="398"/>
    </location>
</feature>
<keyword evidence="7" id="KW-1185">Reference proteome</keyword>
<reference evidence="6" key="1">
    <citation type="journal article" date="2020" name="Fungal Divers.">
        <title>Resolving the Mortierellaceae phylogeny through synthesis of multi-gene phylogenetics and phylogenomics.</title>
        <authorList>
            <person name="Vandepol N."/>
            <person name="Liber J."/>
            <person name="Desiro A."/>
            <person name="Na H."/>
            <person name="Kennedy M."/>
            <person name="Barry K."/>
            <person name="Grigoriev I.V."/>
            <person name="Miller A.N."/>
            <person name="O'Donnell K."/>
            <person name="Stajich J.E."/>
            <person name="Bonito G."/>
        </authorList>
    </citation>
    <scope>NUCLEOTIDE SEQUENCE</scope>
    <source>
        <strain evidence="6">MES-2147</strain>
    </source>
</reference>
<dbReference type="OrthoDB" id="10261837at2759"/>
<dbReference type="InterPro" id="IPR011993">
    <property type="entry name" value="PH-like_dom_sf"/>
</dbReference>
<sequence>MSLKERFVKPPTSGSALLQFVTAALRQTSSRHRSDLGSEEDDDLVHVNDEDRDPLEYVNALETHSDSEGWNFGDDEDHQSQDGPHVPERNRAMSEDGEISKSTSAVSIDSTQKKSIAEKLQAVFGYPEVEDVVGEYTCWLARSVLLSGQMYLTSNRICFYARLPNKQDVVLKDGFFAKKSKTTKQFSRYWFVLKNDVLTYYLDRADMYNPIKAIDLKNALSAEAAHDDDFTFCIYTNERKFTFKTDSELTRKDWVKAIQKSIFHAKMEGGKVKISIPFGNIQTIEMNKMAYAESIQVKATDNEESLTCEEYYFAYFDEPSRTLTELQAQLDKYRQRNLENFISERIHDSTATAHTTSAPPSHRASFVSRLSVPINFLHPDSSRTHSRSSSPVKSQPSSDTDDNEKEKSRHSLSWSWMSYNRSETNSADDGLESNHKEQEAFRKEFSLPDTEILTCVVPGFLLRALPTSGYVYLSENHLCFKGFKSILNSRTKVIIPLTDVQTVNKDNNGTRFFFHGLGLVTNTDKEFFFEFSTLMNRDRILHTLVDRTTPEAQKRRKEQRVQTIAETPTLELDDLMDSRILESSLLLEEPVHVEDGNKTPPPMHITCLTIGSRGDVQPYIALCKRLMKEGHKCRISTHGEYKDWIEGHGIEFGLVGGDPGELIELCVENGMFTVAFIRESLKRFRGWLDELLESAWLACQGTDVLIESPSAMAGIHIAERLDIPYFRAFPFPWTRTRAFPHPFAVPEHNLGRSYNYMTYVMIEQVFWKGISSQVNRWRRETLGLGPTSLEKMDAHRVPSLYSWSPNVVPSPNDWHSWVHVTGYWFLDNPDLSWTPPEDLVAFLNADPKKKPVYIGFGSMVVPDPEGMTRTIIEAVSKSG</sequence>
<dbReference type="EMBL" id="JAAAHW010000168">
    <property type="protein sequence ID" value="KAG0005687.1"/>
    <property type="molecule type" value="Genomic_DNA"/>
</dbReference>
<organism evidence="6 7">
    <name type="scientific">Modicella reniformis</name>
    <dbReference type="NCBI Taxonomy" id="1440133"/>
    <lineage>
        <taxon>Eukaryota</taxon>
        <taxon>Fungi</taxon>
        <taxon>Fungi incertae sedis</taxon>
        <taxon>Mucoromycota</taxon>
        <taxon>Mortierellomycotina</taxon>
        <taxon>Mortierellomycetes</taxon>
        <taxon>Mortierellales</taxon>
        <taxon>Mortierellaceae</taxon>
        <taxon>Modicella</taxon>
    </lineage>
</organism>
<dbReference type="SMART" id="SM00233">
    <property type="entry name" value="PH"/>
    <property type="match status" value="1"/>
</dbReference>
<dbReference type="InterPro" id="IPR001849">
    <property type="entry name" value="PH_domain"/>
</dbReference>
<dbReference type="Gene3D" id="2.30.29.30">
    <property type="entry name" value="Pleckstrin-homology domain (PH domain)/Phosphotyrosine-binding domain (PTB)"/>
    <property type="match status" value="2"/>
</dbReference>
<evidence type="ECO:0000313" key="7">
    <source>
        <dbReference type="Proteomes" id="UP000749646"/>
    </source>
</evidence>
<evidence type="ECO:0000256" key="2">
    <source>
        <dbReference type="ARBA" id="ARBA00012650"/>
    </source>
</evidence>
<dbReference type="GO" id="GO:0005975">
    <property type="term" value="P:carbohydrate metabolic process"/>
    <property type="evidence" value="ECO:0007669"/>
    <property type="project" value="InterPro"/>
</dbReference>
<feature type="region of interest" description="Disordered" evidence="4">
    <location>
        <begin position="379"/>
        <end position="409"/>
    </location>
</feature>
<evidence type="ECO:0000259" key="5">
    <source>
        <dbReference type="PROSITE" id="PS50003"/>
    </source>
</evidence>
<comment type="similarity">
    <text evidence="1">Belongs to the glycosyltransferase 28 family.</text>
</comment>
<name>A0A9P6MK76_9FUNG</name>
<dbReference type="PROSITE" id="PS50003">
    <property type="entry name" value="PH_DOMAIN"/>
    <property type="match status" value="1"/>
</dbReference>
<dbReference type="CDD" id="cd03784">
    <property type="entry name" value="GT1_Gtf-like"/>
    <property type="match status" value="1"/>
</dbReference>
<dbReference type="EC" id="2.4.1.173" evidence="2"/>
<dbReference type="SUPFAM" id="SSF53756">
    <property type="entry name" value="UDP-Glycosyltransferase/glycogen phosphorylase"/>
    <property type="match status" value="1"/>
</dbReference>
<dbReference type="Pfam" id="PF02893">
    <property type="entry name" value="GRAM"/>
    <property type="match status" value="2"/>
</dbReference>
<proteinExistence type="inferred from homology"/>
<accession>A0A9P6MK76</accession>
<dbReference type="InterPro" id="IPR004182">
    <property type="entry name" value="GRAM"/>
</dbReference>
<dbReference type="CDD" id="cd13215">
    <property type="entry name" value="PH-GRAM1_AGT26"/>
    <property type="match status" value="1"/>
</dbReference>
<dbReference type="InterPro" id="IPR004276">
    <property type="entry name" value="GlycoTrans_28_N"/>
</dbReference>
<dbReference type="InterPro" id="IPR048066">
    <property type="entry name" value="ATG26_PH_GRAM1"/>
</dbReference>
<dbReference type="Pfam" id="PF03033">
    <property type="entry name" value="Glyco_transf_28"/>
    <property type="match status" value="1"/>
</dbReference>
<feature type="region of interest" description="Disordered" evidence="4">
    <location>
        <begin position="28"/>
        <end position="52"/>
    </location>
</feature>
<keyword evidence="3" id="KW-0808">Transferase</keyword>
<comment type="caution">
    <text evidence="6">The sequence shown here is derived from an EMBL/GenBank/DDBJ whole genome shotgun (WGS) entry which is preliminary data.</text>
</comment>
<evidence type="ECO:0000256" key="3">
    <source>
        <dbReference type="ARBA" id="ARBA00022679"/>
    </source>
</evidence>
<evidence type="ECO:0000256" key="1">
    <source>
        <dbReference type="ARBA" id="ARBA00006962"/>
    </source>
</evidence>
<dbReference type="PANTHER" id="PTHR48050">
    <property type="entry name" value="STEROL 3-BETA-GLUCOSYLTRANSFERASE"/>
    <property type="match status" value="1"/>
</dbReference>
<dbReference type="InterPro" id="IPR050426">
    <property type="entry name" value="Glycosyltransferase_28"/>
</dbReference>
<feature type="region of interest" description="Disordered" evidence="4">
    <location>
        <begin position="65"/>
        <end position="106"/>
    </location>
</feature>
<dbReference type="SUPFAM" id="SSF50729">
    <property type="entry name" value="PH domain-like"/>
    <property type="match status" value="1"/>
</dbReference>
<evidence type="ECO:0000256" key="4">
    <source>
        <dbReference type="SAM" id="MobiDB-lite"/>
    </source>
</evidence>
<dbReference type="GO" id="GO:0016906">
    <property type="term" value="F:sterol 3-beta-glucosyltransferase activity"/>
    <property type="evidence" value="ECO:0007669"/>
    <property type="project" value="UniProtKB-EC"/>
</dbReference>
<dbReference type="InterPro" id="IPR002213">
    <property type="entry name" value="UDP_glucos_trans"/>
</dbReference>
<dbReference type="FunFam" id="3.40.50.2000:FF:000029">
    <property type="entry name" value="Sterol 3-beta-glucosyltransferase"/>
    <property type="match status" value="1"/>
</dbReference>
<dbReference type="SMART" id="SM00568">
    <property type="entry name" value="GRAM"/>
    <property type="match status" value="2"/>
</dbReference>
<gene>
    <name evidence="6" type="primary">ATG26_2</name>
    <name evidence="6" type="ORF">BGZ65_010372</name>
</gene>